<sequence>MAERDFDGVVTVVTGAGSGIGAATARSLADRGAAAVYLCDVDSAAVTTHSSTIEVGHPVALDVSDSESVTAVFAGIANTHGRIDVVVHAAGIDDPASKQRIHDAMTRAEPVDVLTHIDDSDWRRIMSVNLDGTFHVLREAVRVMKAAGRGSIVTVGSSSAFDTLLGYPHYAASKAGVHALSQSVAKEAAAFGIRVNTVAPGPVDTAMARRTPERLRAAMTQNGFRGYASAEELADNILYLASPAAANVVGAVLLSNGGRFTV</sequence>
<organism evidence="3 4">
    <name type="scientific">Rhodococcoides trifolii</name>
    <dbReference type="NCBI Taxonomy" id="908250"/>
    <lineage>
        <taxon>Bacteria</taxon>
        <taxon>Bacillati</taxon>
        <taxon>Actinomycetota</taxon>
        <taxon>Actinomycetes</taxon>
        <taxon>Mycobacteriales</taxon>
        <taxon>Nocardiaceae</taxon>
        <taxon>Rhodococcoides</taxon>
    </lineage>
</organism>
<dbReference type="Gene3D" id="3.40.50.720">
    <property type="entry name" value="NAD(P)-binding Rossmann-like Domain"/>
    <property type="match status" value="1"/>
</dbReference>
<comment type="caution">
    <text evidence="3">The sequence shown here is derived from an EMBL/GenBank/DDBJ whole genome shotgun (WGS) entry which is preliminary data.</text>
</comment>
<keyword evidence="4" id="KW-1185">Reference proteome</keyword>
<proteinExistence type="inferred from homology"/>
<gene>
    <name evidence="3" type="ORF">GCM10007304_44740</name>
</gene>
<keyword evidence="2" id="KW-0560">Oxidoreductase</keyword>
<evidence type="ECO:0000256" key="1">
    <source>
        <dbReference type="ARBA" id="ARBA00006484"/>
    </source>
</evidence>
<dbReference type="GO" id="GO:0016616">
    <property type="term" value="F:oxidoreductase activity, acting on the CH-OH group of donors, NAD or NADP as acceptor"/>
    <property type="evidence" value="ECO:0007669"/>
    <property type="project" value="TreeGrafter"/>
</dbReference>
<protein>
    <submittedName>
        <fullName evidence="3">Oxidoreductase</fullName>
    </submittedName>
</protein>
<reference evidence="3" key="1">
    <citation type="journal article" date="2014" name="Int. J. Syst. Evol. Microbiol.">
        <title>Complete genome sequence of Corynebacterium casei LMG S-19264T (=DSM 44701T), isolated from a smear-ripened cheese.</title>
        <authorList>
            <consortium name="US DOE Joint Genome Institute (JGI-PGF)"/>
            <person name="Walter F."/>
            <person name="Albersmeier A."/>
            <person name="Kalinowski J."/>
            <person name="Ruckert C."/>
        </authorList>
    </citation>
    <scope>NUCLEOTIDE SEQUENCE</scope>
    <source>
        <strain evidence="3">CCM 7905</strain>
    </source>
</reference>
<dbReference type="PANTHER" id="PTHR42760">
    <property type="entry name" value="SHORT-CHAIN DEHYDROGENASES/REDUCTASES FAMILY MEMBER"/>
    <property type="match status" value="1"/>
</dbReference>
<accession>A0A917G6Z8</accession>
<dbReference type="PRINTS" id="PR00080">
    <property type="entry name" value="SDRFAMILY"/>
</dbReference>
<dbReference type="Proteomes" id="UP000654257">
    <property type="component" value="Unassembled WGS sequence"/>
</dbReference>
<dbReference type="RefSeq" id="WP_188547176.1">
    <property type="nucleotide sequence ID" value="NZ_BMCU01000006.1"/>
</dbReference>
<dbReference type="PANTHER" id="PTHR42760:SF133">
    <property type="entry name" value="3-OXOACYL-[ACYL-CARRIER-PROTEIN] REDUCTASE"/>
    <property type="match status" value="1"/>
</dbReference>
<dbReference type="GO" id="GO:0048038">
    <property type="term" value="F:quinone binding"/>
    <property type="evidence" value="ECO:0007669"/>
    <property type="project" value="TreeGrafter"/>
</dbReference>
<evidence type="ECO:0000313" key="4">
    <source>
        <dbReference type="Proteomes" id="UP000654257"/>
    </source>
</evidence>
<dbReference type="SUPFAM" id="SSF51735">
    <property type="entry name" value="NAD(P)-binding Rossmann-fold domains"/>
    <property type="match status" value="1"/>
</dbReference>
<dbReference type="AlphaFoldDB" id="A0A917G6Z8"/>
<dbReference type="PRINTS" id="PR00081">
    <property type="entry name" value="GDHRDH"/>
</dbReference>
<dbReference type="InterPro" id="IPR020904">
    <property type="entry name" value="Sc_DH/Rdtase_CS"/>
</dbReference>
<dbReference type="FunFam" id="3.40.50.720:FF:000084">
    <property type="entry name" value="Short-chain dehydrogenase reductase"/>
    <property type="match status" value="1"/>
</dbReference>
<reference evidence="3" key="2">
    <citation type="submission" date="2020-09" db="EMBL/GenBank/DDBJ databases">
        <authorList>
            <person name="Sun Q."/>
            <person name="Sedlacek I."/>
        </authorList>
    </citation>
    <scope>NUCLEOTIDE SEQUENCE</scope>
    <source>
        <strain evidence="3">CCM 7905</strain>
    </source>
</reference>
<dbReference type="GO" id="GO:0006633">
    <property type="term" value="P:fatty acid biosynthetic process"/>
    <property type="evidence" value="ECO:0007669"/>
    <property type="project" value="TreeGrafter"/>
</dbReference>
<evidence type="ECO:0000313" key="3">
    <source>
        <dbReference type="EMBL" id="GGG25940.1"/>
    </source>
</evidence>
<dbReference type="EMBL" id="BMCU01000006">
    <property type="protein sequence ID" value="GGG25940.1"/>
    <property type="molecule type" value="Genomic_DNA"/>
</dbReference>
<dbReference type="InterPro" id="IPR036291">
    <property type="entry name" value="NAD(P)-bd_dom_sf"/>
</dbReference>
<comment type="similarity">
    <text evidence="1">Belongs to the short-chain dehydrogenases/reductases (SDR) family.</text>
</comment>
<dbReference type="PROSITE" id="PS00061">
    <property type="entry name" value="ADH_SHORT"/>
    <property type="match status" value="1"/>
</dbReference>
<evidence type="ECO:0000256" key="2">
    <source>
        <dbReference type="ARBA" id="ARBA00023002"/>
    </source>
</evidence>
<dbReference type="CDD" id="cd05233">
    <property type="entry name" value="SDR_c"/>
    <property type="match status" value="1"/>
</dbReference>
<name>A0A917G6Z8_9NOCA</name>
<dbReference type="Pfam" id="PF13561">
    <property type="entry name" value="adh_short_C2"/>
    <property type="match status" value="1"/>
</dbReference>
<dbReference type="InterPro" id="IPR002347">
    <property type="entry name" value="SDR_fam"/>
</dbReference>